<accession>A0A8S8ZEE6</accession>
<comment type="caution">
    <text evidence="2">The sequence shown here is derived from an EMBL/GenBank/DDBJ whole genome shotgun (WGS) entry which is preliminary data.</text>
</comment>
<dbReference type="AlphaFoldDB" id="A0A8S8ZEE6"/>
<name>A0A8S8ZEE6_SORMA</name>
<organism evidence="2 3">
    <name type="scientific">Sordaria macrospora</name>
    <dbReference type="NCBI Taxonomy" id="5147"/>
    <lineage>
        <taxon>Eukaryota</taxon>
        <taxon>Fungi</taxon>
        <taxon>Dikarya</taxon>
        <taxon>Ascomycota</taxon>
        <taxon>Pezizomycotina</taxon>
        <taxon>Sordariomycetes</taxon>
        <taxon>Sordariomycetidae</taxon>
        <taxon>Sordariales</taxon>
        <taxon>Sordariaceae</taxon>
        <taxon>Sordaria</taxon>
    </lineage>
</organism>
<sequence length="196" mass="21276">MTSSSPPDDKIDDEMILDCITVKPKPSHSYTDMTSSPPDDKPAAGSPVSTTRRKWAGPIPAYLFDSDTPPAPAEHEPVASSPKKRKLVAPMAGSLSPRRPTSLLKLRHPRPSRRTRRQTDPDLRKKGSPTKESSGARTVAARADAPPTRPGPISVPSIIRRGCLIPSKTRDWRHRDAESNFRSATGCAIGCPHSMS</sequence>
<feature type="compositionally biased region" description="Polar residues" evidence="1">
    <location>
        <begin position="28"/>
        <end position="37"/>
    </location>
</feature>
<evidence type="ECO:0000256" key="1">
    <source>
        <dbReference type="SAM" id="MobiDB-lite"/>
    </source>
</evidence>
<gene>
    <name evidence="2" type="ORF">SMACR_00587</name>
</gene>
<protein>
    <submittedName>
        <fullName evidence="2">Uncharacterized protein</fullName>
    </submittedName>
</protein>
<evidence type="ECO:0000313" key="3">
    <source>
        <dbReference type="Proteomes" id="UP000433876"/>
    </source>
</evidence>
<dbReference type="EMBL" id="NMPR01000212">
    <property type="protein sequence ID" value="KAA8628039.1"/>
    <property type="molecule type" value="Genomic_DNA"/>
</dbReference>
<evidence type="ECO:0000313" key="2">
    <source>
        <dbReference type="EMBL" id="KAA8628039.1"/>
    </source>
</evidence>
<dbReference type="Proteomes" id="UP000433876">
    <property type="component" value="Unassembled WGS sequence"/>
</dbReference>
<reference evidence="2 3" key="1">
    <citation type="submission" date="2017-07" db="EMBL/GenBank/DDBJ databases">
        <title>Genome sequence of the Sordaria macrospora wild type strain R19027.</title>
        <authorList>
            <person name="Nowrousian M."/>
            <person name="Teichert I."/>
            <person name="Kueck U."/>
        </authorList>
    </citation>
    <scope>NUCLEOTIDE SEQUENCE [LARGE SCALE GENOMIC DNA]</scope>
    <source>
        <strain evidence="2 3">R19027</strain>
        <tissue evidence="2">Mycelium</tissue>
    </source>
</reference>
<feature type="region of interest" description="Disordered" evidence="1">
    <location>
        <begin position="22"/>
        <end position="156"/>
    </location>
</feature>
<feature type="compositionally biased region" description="Basic residues" evidence="1">
    <location>
        <begin position="105"/>
        <end position="116"/>
    </location>
</feature>
<proteinExistence type="predicted"/>